<dbReference type="GO" id="GO:0000398">
    <property type="term" value="P:mRNA splicing, via spliceosome"/>
    <property type="evidence" value="ECO:0007669"/>
    <property type="project" value="InterPro"/>
</dbReference>
<feature type="domain" description="Pre-mRNA-splicing factor 3" evidence="7">
    <location>
        <begin position="267"/>
        <end position="442"/>
    </location>
</feature>
<dbReference type="InterPro" id="IPR027104">
    <property type="entry name" value="Prp3"/>
</dbReference>
<comment type="caution">
    <text evidence="8">The sequence shown here is derived from an EMBL/GenBank/DDBJ whole genome shotgun (WGS) entry which is preliminary data.</text>
</comment>
<comment type="subcellular location">
    <subcellularLocation>
        <location evidence="1">Nucleus</location>
    </subcellularLocation>
</comment>
<organism evidence="8 9">
    <name type="scientific">Leptomonas pyrrhocoris</name>
    <name type="common">Firebug parasite</name>
    <dbReference type="NCBI Taxonomy" id="157538"/>
    <lineage>
        <taxon>Eukaryota</taxon>
        <taxon>Discoba</taxon>
        <taxon>Euglenozoa</taxon>
        <taxon>Kinetoplastea</taxon>
        <taxon>Metakinetoplastina</taxon>
        <taxon>Trypanosomatida</taxon>
        <taxon>Trypanosomatidae</taxon>
        <taxon>Leishmaniinae</taxon>
        <taxon>Leptomonas</taxon>
    </lineage>
</organism>
<feature type="compositionally biased region" description="Basic and acidic residues" evidence="5">
    <location>
        <begin position="353"/>
        <end position="371"/>
    </location>
</feature>
<feature type="region of interest" description="Disordered" evidence="5">
    <location>
        <begin position="144"/>
        <end position="168"/>
    </location>
</feature>
<keyword evidence="2" id="KW-0507">mRNA processing</keyword>
<evidence type="ECO:0000313" key="8">
    <source>
        <dbReference type="EMBL" id="KPA73731.1"/>
    </source>
</evidence>
<dbReference type="Pfam" id="PF06544">
    <property type="entry name" value="Prp3_C"/>
    <property type="match status" value="1"/>
</dbReference>
<dbReference type="RefSeq" id="XP_015652170.1">
    <property type="nucleotide sequence ID" value="XM_015809234.1"/>
</dbReference>
<evidence type="ECO:0000256" key="3">
    <source>
        <dbReference type="ARBA" id="ARBA00023187"/>
    </source>
</evidence>
<evidence type="ECO:0000256" key="2">
    <source>
        <dbReference type="ARBA" id="ARBA00022664"/>
    </source>
</evidence>
<gene>
    <name evidence="8" type="ORF">ABB37_09641</name>
</gene>
<evidence type="ECO:0000256" key="5">
    <source>
        <dbReference type="SAM" id="MobiDB-lite"/>
    </source>
</evidence>
<feature type="domain" description="Small nuclear ribonucleoprotein Prp3 C-terminal" evidence="6">
    <location>
        <begin position="468"/>
        <end position="532"/>
    </location>
</feature>
<dbReference type="OMA" id="RNFANDN"/>
<dbReference type="GO" id="GO:0046540">
    <property type="term" value="C:U4/U6 x U5 tri-snRNP complex"/>
    <property type="evidence" value="ECO:0007669"/>
    <property type="project" value="InterPro"/>
</dbReference>
<proteinExistence type="predicted"/>
<name>A0A0N0DR75_LEPPY</name>
<dbReference type="Pfam" id="PF08572">
    <property type="entry name" value="PRP3"/>
    <property type="match status" value="1"/>
</dbReference>
<sequence length="638" mass="69469">MPPPPQPKKPAHRTPLDIDHVAIDFSTVKPSPSAAAAPPAASASPAVIPGLLELMQQEQQQQADGRQAVSDVRAFDPSLQGVAQRQLSGAGLAASRRKKVFGGQPFVPPSAATTTTDAVEVNVNSKNGDVSIATSALKQTAPIGETSGAAAVPATPPPVQPSSDPAAAAAQDALDFLIAAQVKLQQQSSSSSSSGFSSDLQKRREMYAQQLRDFCQRGRRPLPPVDASSSSASATTPPPPSTSSSATVLFPNTSTSHTNSLLRRLFADGVPDVEPWDRWTSAAPRYGDAKHLIVNPLTATPAQVRGAQLDLLHHPVIPDSHYTRHYQHRDLEQPVLVTVAYKTKAELRAERRERLKEKQAKKQRQQADKQEMAAADAPTSSLAASSSAAARQLLHDRLSTKNLALNLFAASVLNPLAADTTVLQQYELRDLEHQRRNHERHVAALPNQILKRERDQQRYATEHPLLRAYRIYPIYGPAHLGKLRHYANDNLLRGFVLYVAECDAVVVLAGGEKAVRHLDQWILQKMVWEHHDTRAHRLATVPLMDAESFSFHLPKAQPPQGGGGRVYKQGKLMEGASATADPAAREAVFIKMAPSVEEGERFLRELPAPSSPWTDLSAIWRTAFLQDGLQSEVGREKR</sequence>
<feature type="region of interest" description="Disordered" evidence="5">
    <location>
        <begin position="216"/>
        <end position="252"/>
    </location>
</feature>
<reference evidence="8 9" key="1">
    <citation type="submission" date="2015-07" db="EMBL/GenBank/DDBJ databases">
        <title>High-quality genome of monoxenous trypanosomatid Leptomonas pyrrhocoris.</title>
        <authorList>
            <person name="Flegontov P."/>
            <person name="Butenko A."/>
            <person name="Firsov S."/>
            <person name="Vlcek C."/>
            <person name="Logacheva M.D."/>
            <person name="Field M."/>
            <person name="Filatov D."/>
            <person name="Flegontova O."/>
            <person name="Gerasimov E."/>
            <person name="Jackson A.P."/>
            <person name="Kelly S."/>
            <person name="Opperdoes F."/>
            <person name="O'Reilly A."/>
            <person name="Votypka J."/>
            <person name="Yurchenko V."/>
            <person name="Lukes J."/>
        </authorList>
    </citation>
    <scope>NUCLEOTIDE SEQUENCE [LARGE SCALE GENOMIC DNA]</scope>
    <source>
        <strain evidence="8">H10</strain>
    </source>
</reference>
<dbReference type="OrthoDB" id="273214at2759"/>
<evidence type="ECO:0000256" key="4">
    <source>
        <dbReference type="ARBA" id="ARBA00023242"/>
    </source>
</evidence>
<evidence type="ECO:0000259" key="7">
    <source>
        <dbReference type="Pfam" id="PF08572"/>
    </source>
</evidence>
<keyword evidence="3" id="KW-0508">mRNA splicing</keyword>
<dbReference type="Proteomes" id="UP000037923">
    <property type="component" value="Unassembled WGS sequence"/>
</dbReference>
<evidence type="ECO:0000256" key="1">
    <source>
        <dbReference type="ARBA" id="ARBA00004123"/>
    </source>
</evidence>
<feature type="region of interest" description="Disordered" evidence="5">
    <location>
        <begin position="353"/>
        <end position="380"/>
    </location>
</feature>
<dbReference type="AlphaFoldDB" id="A0A0N0DR75"/>
<keyword evidence="9" id="KW-1185">Reference proteome</keyword>
<dbReference type="VEuPathDB" id="TriTrypDB:LpyrH10_33_0490"/>
<dbReference type="GeneID" id="26909924"/>
<dbReference type="EMBL" id="LGTL01000033">
    <property type="protein sequence ID" value="KPA73731.1"/>
    <property type="molecule type" value="Genomic_DNA"/>
</dbReference>
<evidence type="ECO:0000313" key="9">
    <source>
        <dbReference type="Proteomes" id="UP000037923"/>
    </source>
</evidence>
<evidence type="ECO:0000259" key="6">
    <source>
        <dbReference type="Pfam" id="PF06544"/>
    </source>
</evidence>
<dbReference type="InterPro" id="IPR013881">
    <property type="entry name" value="Pre-mRNA_splic_Prp3_dom"/>
</dbReference>
<dbReference type="InterPro" id="IPR010541">
    <property type="entry name" value="Prp3_C"/>
</dbReference>
<dbReference type="PANTHER" id="PTHR14212">
    <property type="entry name" value="U4/U6-ASSOCIATED RNA SPLICING FACTOR-RELATED"/>
    <property type="match status" value="1"/>
</dbReference>
<keyword evidence="4" id="KW-0539">Nucleus</keyword>
<protein>
    <submittedName>
        <fullName evidence="8">Uncharacterized protein</fullName>
    </submittedName>
</protein>
<accession>A0A0N0DR75</accession>
<dbReference type="PANTHER" id="PTHR14212:SF0">
    <property type="entry name" value="U4_U6 SMALL NUCLEAR RIBONUCLEOPROTEIN PRP3"/>
    <property type="match status" value="1"/>
</dbReference>